<dbReference type="GO" id="GO:0008146">
    <property type="term" value="F:sulfotransferase activity"/>
    <property type="evidence" value="ECO:0007669"/>
    <property type="project" value="InterPro"/>
</dbReference>
<dbReference type="PANTHER" id="PTHR11783">
    <property type="entry name" value="SULFOTRANSFERASE SULT"/>
    <property type="match status" value="1"/>
</dbReference>
<keyword evidence="2 3" id="KW-0808">Transferase</keyword>
<comment type="caution">
    <text evidence="5">The sequence shown here is derived from an EMBL/GenBank/DDBJ whole genome shotgun (WGS) entry which is preliminary data.</text>
</comment>
<dbReference type="EMBL" id="JANPWB010000009">
    <property type="protein sequence ID" value="KAJ1152335.1"/>
    <property type="molecule type" value="Genomic_DNA"/>
</dbReference>
<reference evidence="5" key="1">
    <citation type="journal article" date="2022" name="bioRxiv">
        <title>Sequencing and chromosome-scale assembly of the giantPleurodeles waltlgenome.</title>
        <authorList>
            <person name="Brown T."/>
            <person name="Elewa A."/>
            <person name="Iarovenko S."/>
            <person name="Subramanian E."/>
            <person name="Araus A.J."/>
            <person name="Petzold A."/>
            <person name="Susuki M."/>
            <person name="Suzuki K.-i.T."/>
            <person name="Hayashi T."/>
            <person name="Toyoda A."/>
            <person name="Oliveira C."/>
            <person name="Osipova E."/>
            <person name="Leigh N.D."/>
            <person name="Simon A."/>
            <person name="Yun M.H."/>
        </authorList>
    </citation>
    <scope>NUCLEOTIDE SEQUENCE</scope>
    <source>
        <strain evidence="5">20211129_DDA</strain>
        <tissue evidence="5">Liver</tissue>
    </source>
</reference>
<feature type="domain" description="Sulfotransferase" evidence="4">
    <location>
        <begin position="1"/>
        <end position="93"/>
    </location>
</feature>
<evidence type="ECO:0000259" key="4">
    <source>
        <dbReference type="Pfam" id="PF00685"/>
    </source>
</evidence>
<organism evidence="5 6">
    <name type="scientific">Pleurodeles waltl</name>
    <name type="common">Iberian ribbed newt</name>
    <dbReference type="NCBI Taxonomy" id="8319"/>
    <lineage>
        <taxon>Eukaryota</taxon>
        <taxon>Metazoa</taxon>
        <taxon>Chordata</taxon>
        <taxon>Craniata</taxon>
        <taxon>Vertebrata</taxon>
        <taxon>Euteleostomi</taxon>
        <taxon>Amphibia</taxon>
        <taxon>Batrachia</taxon>
        <taxon>Caudata</taxon>
        <taxon>Salamandroidea</taxon>
        <taxon>Salamandridae</taxon>
        <taxon>Pleurodelinae</taxon>
        <taxon>Pleurodeles</taxon>
    </lineage>
</organism>
<dbReference type="InterPro" id="IPR027417">
    <property type="entry name" value="P-loop_NTPase"/>
</dbReference>
<accession>A0AAV7RLE2</accession>
<evidence type="ECO:0000256" key="1">
    <source>
        <dbReference type="ARBA" id="ARBA00005771"/>
    </source>
</evidence>
<proteinExistence type="inferred from homology"/>
<dbReference type="InterPro" id="IPR000863">
    <property type="entry name" value="Sulfotransferase_dom"/>
</dbReference>
<dbReference type="Gene3D" id="3.40.50.300">
    <property type="entry name" value="P-loop containing nucleotide triphosphate hydrolases"/>
    <property type="match status" value="1"/>
</dbReference>
<keyword evidence="6" id="KW-1185">Reference proteome</keyword>
<dbReference type="AlphaFoldDB" id="A0AAV7RLE2"/>
<name>A0AAV7RLE2_PLEWA</name>
<protein>
    <recommendedName>
        <fullName evidence="3">Sulfotransferase</fullName>
        <ecNumber evidence="3">2.8.2.-</ecNumber>
    </recommendedName>
</protein>
<comment type="similarity">
    <text evidence="1 3">Belongs to the sulfotransferase 1 family.</text>
</comment>
<dbReference type="EC" id="2.8.2.-" evidence="3"/>
<evidence type="ECO:0000256" key="2">
    <source>
        <dbReference type="ARBA" id="ARBA00022679"/>
    </source>
</evidence>
<evidence type="ECO:0000256" key="3">
    <source>
        <dbReference type="RuleBase" id="RU361155"/>
    </source>
</evidence>
<sequence length="100" mass="11569">MVKDLRSAVLKICNFVGKDLDDQTVDAIVERATFKNMKSDPLANYAHIGQQHRKTQKKSNFLRKGTIGDWKNVMTVAQNEKFDKIFGEKLKDLPIKFIWD</sequence>
<evidence type="ECO:0000313" key="6">
    <source>
        <dbReference type="Proteomes" id="UP001066276"/>
    </source>
</evidence>
<dbReference type="Proteomes" id="UP001066276">
    <property type="component" value="Chromosome 5"/>
</dbReference>
<dbReference type="Pfam" id="PF00685">
    <property type="entry name" value="Sulfotransfer_1"/>
    <property type="match status" value="1"/>
</dbReference>
<evidence type="ECO:0000313" key="5">
    <source>
        <dbReference type="EMBL" id="KAJ1152335.1"/>
    </source>
</evidence>
<dbReference type="SUPFAM" id="SSF52540">
    <property type="entry name" value="P-loop containing nucleoside triphosphate hydrolases"/>
    <property type="match status" value="1"/>
</dbReference>
<gene>
    <name evidence="5" type="ORF">NDU88_005110</name>
</gene>